<dbReference type="Gene3D" id="3.90.1570.10">
    <property type="entry name" value="tt1808, chain A"/>
    <property type="match status" value="1"/>
</dbReference>
<name>A0A9D1D9X3_9FIRM</name>
<comment type="caution">
    <text evidence="2">The sequence shown here is derived from an EMBL/GenBank/DDBJ whole genome shotgun (WGS) entry which is preliminary data.</text>
</comment>
<sequence>MPSLQQNKEYTIDDIYALPDGQRAELIDGQMYMMAPLSRRHQQILLSLSRRIADYIDKKGGSCEVDIAPFAVFLNADDKNYVEPDISVICSADKLTDKGCTGAPDWIIEIVSPDSRRMDYYSKLFKYRTAGVREYWIVDSEKNRIMVYSFESDDTAEYTFSETVKAGIYDDLQINFSSIDI</sequence>
<reference evidence="2" key="2">
    <citation type="journal article" date="2021" name="PeerJ">
        <title>Extensive microbial diversity within the chicken gut microbiome revealed by metagenomics and culture.</title>
        <authorList>
            <person name="Gilroy R."/>
            <person name="Ravi A."/>
            <person name="Getino M."/>
            <person name="Pursley I."/>
            <person name="Horton D.L."/>
            <person name="Alikhan N.F."/>
            <person name="Baker D."/>
            <person name="Gharbi K."/>
            <person name="Hall N."/>
            <person name="Watson M."/>
            <person name="Adriaenssens E.M."/>
            <person name="Foster-Nyarko E."/>
            <person name="Jarju S."/>
            <person name="Secka A."/>
            <person name="Antonio M."/>
            <person name="Oren A."/>
            <person name="Chaudhuri R.R."/>
            <person name="La Ragione R."/>
            <person name="Hildebrand F."/>
            <person name="Pallen M.J."/>
        </authorList>
    </citation>
    <scope>NUCLEOTIDE SEQUENCE</scope>
    <source>
        <strain evidence="2">ChiSjej4B22-8148</strain>
    </source>
</reference>
<dbReference type="Proteomes" id="UP000886757">
    <property type="component" value="Unassembled WGS sequence"/>
</dbReference>
<gene>
    <name evidence="2" type="ORF">IAB31_12815</name>
</gene>
<reference evidence="2" key="1">
    <citation type="submission" date="2020-10" db="EMBL/GenBank/DDBJ databases">
        <authorList>
            <person name="Gilroy R."/>
        </authorList>
    </citation>
    <scope>NUCLEOTIDE SEQUENCE</scope>
    <source>
        <strain evidence="2">ChiSjej4B22-8148</strain>
    </source>
</reference>
<dbReference type="SUPFAM" id="SSF52980">
    <property type="entry name" value="Restriction endonuclease-like"/>
    <property type="match status" value="1"/>
</dbReference>
<protein>
    <submittedName>
        <fullName evidence="2">Uma2 family endonuclease</fullName>
    </submittedName>
</protein>
<dbReference type="AlphaFoldDB" id="A0A9D1D9X3"/>
<dbReference type="PANTHER" id="PTHR34107:SF4">
    <property type="entry name" value="SLL1222 PROTEIN"/>
    <property type="match status" value="1"/>
</dbReference>
<evidence type="ECO:0000313" key="3">
    <source>
        <dbReference type="Proteomes" id="UP000886757"/>
    </source>
</evidence>
<keyword evidence="2" id="KW-0540">Nuclease</keyword>
<dbReference type="PANTHER" id="PTHR34107">
    <property type="entry name" value="SLL0198 PROTEIN-RELATED"/>
    <property type="match status" value="1"/>
</dbReference>
<proteinExistence type="predicted"/>
<dbReference type="InterPro" id="IPR008538">
    <property type="entry name" value="Uma2"/>
</dbReference>
<dbReference type="Pfam" id="PF05685">
    <property type="entry name" value="Uma2"/>
    <property type="match status" value="1"/>
</dbReference>
<evidence type="ECO:0000259" key="1">
    <source>
        <dbReference type="Pfam" id="PF05685"/>
    </source>
</evidence>
<dbReference type="CDD" id="cd06260">
    <property type="entry name" value="DUF820-like"/>
    <property type="match status" value="1"/>
</dbReference>
<dbReference type="EMBL" id="DVGK01000149">
    <property type="protein sequence ID" value="HIR14790.1"/>
    <property type="molecule type" value="Genomic_DNA"/>
</dbReference>
<organism evidence="2 3">
    <name type="scientific">Candidatus Choladousia intestinavium</name>
    <dbReference type="NCBI Taxonomy" id="2840727"/>
    <lineage>
        <taxon>Bacteria</taxon>
        <taxon>Bacillati</taxon>
        <taxon>Bacillota</taxon>
        <taxon>Clostridia</taxon>
        <taxon>Lachnospirales</taxon>
        <taxon>Lachnospiraceae</taxon>
        <taxon>Lachnospiraceae incertae sedis</taxon>
        <taxon>Candidatus Choladousia</taxon>
    </lineage>
</organism>
<feature type="domain" description="Putative restriction endonuclease" evidence="1">
    <location>
        <begin position="14"/>
        <end position="162"/>
    </location>
</feature>
<dbReference type="InterPro" id="IPR011335">
    <property type="entry name" value="Restrct_endonuc-II-like"/>
</dbReference>
<dbReference type="GO" id="GO:0004519">
    <property type="term" value="F:endonuclease activity"/>
    <property type="evidence" value="ECO:0007669"/>
    <property type="project" value="UniProtKB-KW"/>
</dbReference>
<dbReference type="InterPro" id="IPR012296">
    <property type="entry name" value="Nuclease_put_TT1808"/>
</dbReference>
<accession>A0A9D1D9X3</accession>
<evidence type="ECO:0000313" key="2">
    <source>
        <dbReference type="EMBL" id="HIR14790.1"/>
    </source>
</evidence>
<keyword evidence="2" id="KW-0255">Endonuclease</keyword>
<keyword evidence="2" id="KW-0378">Hydrolase</keyword>